<protein>
    <submittedName>
        <fullName evidence="3">DUF4178 domain-containing protein</fullName>
    </submittedName>
</protein>
<dbReference type="RefSeq" id="WP_378164132.1">
    <property type="nucleotide sequence ID" value="NZ_JBHSBU010000001.1"/>
</dbReference>
<feature type="domain" description="DUF4178" evidence="2">
    <location>
        <begin position="271"/>
        <end position="405"/>
    </location>
</feature>
<gene>
    <name evidence="3" type="ORF">ACFOW7_11100</name>
</gene>
<evidence type="ECO:0000313" key="3">
    <source>
        <dbReference type="EMBL" id="MFC4159891.1"/>
    </source>
</evidence>
<keyword evidence="1" id="KW-0812">Transmembrane</keyword>
<feature type="transmembrane region" description="Helical" evidence="1">
    <location>
        <begin position="442"/>
        <end position="463"/>
    </location>
</feature>
<sequence length="621" mass="69106">MYSAPCPSCGAEVGFHTAQSVVAVCRHCRATLVRHDVDLEQIGRMAVLAEDRSPFSLGLVGRYRGVAFTIVGRIQLHYEDGYWNEWYCHFHDGRTGWVSEGSGLAYVTFEVPLDITPPPFDHIVPGQALKLAGRLYRVSNLERATCVGGAGELPFAVGPGFPAPAVDLREGQQFASLDYSSDPPRLYVGESVPPADLIAGMPVGPAPTKQVKTRQFKCTGCGAPIQPVTDEAKVYGCDHCGAVVDLADAQLKVISTARKKGEASLPRSLDLGMQGRLRGTQYTIIGCLGRRSRSDGETFHWNEYLLWNEKSGYSWLTETDGHWSLGHATAAQPSEEKGIHAYARYLKHRFRHFQGYQAEVVHVVGEFNWRVKRGDKIRVDDFIDPPLLLSKESSEREITWTLLEYLPVDAVAKAFRPKRPLPEPRGIAPNQPAPPGSSGSFWFTYMVVGITLLVLQTIFVIAAPNRIVWSQALTLDANETRRSWTSQPFDIPGSGNLAVLQRSNLSNNWLATDIDLINVATSQRYQLGREISYYSGSDWSEGSPDDTALLHDIPAGRYLLEIEAEAPPSHPPYLNQVEVRRGVPIWSNFWLTLILLLLPPLFASMRNNFERQRWAESDHKP</sequence>
<proteinExistence type="predicted"/>
<evidence type="ECO:0000313" key="4">
    <source>
        <dbReference type="Proteomes" id="UP001595791"/>
    </source>
</evidence>
<dbReference type="InterPro" id="IPR025235">
    <property type="entry name" value="DUF4178"/>
</dbReference>
<keyword evidence="4" id="KW-1185">Reference proteome</keyword>
<name>A0ABV8MRE6_9NEIS</name>
<organism evidence="3 4">
    <name type="scientific">Chitinimonas lacunae</name>
    <dbReference type="NCBI Taxonomy" id="1963018"/>
    <lineage>
        <taxon>Bacteria</taxon>
        <taxon>Pseudomonadati</taxon>
        <taxon>Pseudomonadota</taxon>
        <taxon>Betaproteobacteria</taxon>
        <taxon>Neisseriales</taxon>
        <taxon>Chitinibacteraceae</taxon>
        <taxon>Chitinimonas</taxon>
    </lineage>
</organism>
<dbReference type="Proteomes" id="UP001595791">
    <property type="component" value="Unassembled WGS sequence"/>
</dbReference>
<dbReference type="Pfam" id="PF13785">
    <property type="entry name" value="DUF4178"/>
    <property type="match status" value="2"/>
</dbReference>
<evidence type="ECO:0000259" key="2">
    <source>
        <dbReference type="Pfam" id="PF13785"/>
    </source>
</evidence>
<dbReference type="EMBL" id="JBHSBU010000001">
    <property type="protein sequence ID" value="MFC4159891.1"/>
    <property type="molecule type" value="Genomic_DNA"/>
</dbReference>
<feature type="transmembrane region" description="Helical" evidence="1">
    <location>
        <begin position="585"/>
        <end position="603"/>
    </location>
</feature>
<accession>A0ABV8MRE6</accession>
<keyword evidence="1" id="KW-1133">Transmembrane helix</keyword>
<feature type="domain" description="DUF4178" evidence="2">
    <location>
        <begin position="57"/>
        <end position="194"/>
    </location>
</feature>
<evidence type="ECO:0000256" key="1">
    <source>
        <dbReference type="SAM" id="Phobius"/>
    </source>
</evidence>
<reference evidence="4" key="1">
    <citation type="journal article" date="2019" name="Int. J. Syst. Evol. Microbiol.">
        <title>The Global Catalogue of Microorganisms (GCM) 10K type strain sequencing project: providing services to taxonomists for standard genome sequencing and annotation.</title>
        <authorList>
            <consortium name="The Broad Institute Genomics Platform"/>
            <consortium name="The Broad Institute Genome Sequencing Center for Infectious Disease"/>
            <person name="Wu L."/>
            <person name="Ma J."/>
        </authorList>
    </citation>
    <scope>NUCLEOTIDE SEQUENCE [LARGE SCALE GENOMIC DNA]</scope>
    <source>
        <strain evidence="4">LMG 29894</strain>
    </source>
</reference>
<comment type="caution">
    <text evidence="3">The sequence shown here is derived from an EMBL/GenBank/DDBJ whole genome shotgun (WGS) entry which is preliminary data.</text>
</comment>
<keyword evidence="1" id="KW-0472">Membrane</keyword>